<reference evidence="1 2" key="1">
    <citation type="submission" date="2021-06" db="EMBL/GenBank/DDBJ databases">
        <authorList>
            <person name="Kallberg Y."/>
            <person name="Tangrot J."/>
            <person name="Rosling A."/>
        </authorList>
    </citation>
    <scope>NUCLEOTIDE SEQUENCE [LARGE SCALE GENOMIC DNA]</scope>
    <source>
        <strain evidence="1 2">120-4 pot B 10/14</strain>
    </source>
</reference>
<gene>
    <name evidence="1" type="ORF">GMARGA_LOCUS38107</name>
</gene>
<name>A0ABN7X2A4_GIGMA</name>
<feature type="non-terminal residue" evidence="1">
    <location>
        <position position="72"/>
    </location>
</feature>
<dbReference type="EMBL" id="CAJVQB010082923">
    <property type="protein sequence ID" value="CAG8846317.1"/>
    <property type="molecule type" value="Genomic_DNA"/>
</dbReference>
<comment type="caution">
    <text evidence="1">The sequence shown here is derived from an EMBL/GenBank/DDBJ whole genome shotgun (WGS) entry which is preliminary data.</text>
</comment>
<protein>
    <submittedName>
        <fullName evidence="1">2729_t:CDS:1</fullName>
    </submittedName>
</protein>
<sequence>MKRQRNSYSVKEKQKAVKLAHRTSNMYAANYYSLDLIILGWWVKNFLQGSFSFKKNLQRVGSGRSVSFSEKE</sequence>
<dbReference type="Proteomes" id="UP000789901">
    <property type="component" value="Unassembled WGS sequence"/>
</dbReference>
<evidence type="ECO:0000313" key="1">
    <source>
        <dbReference type="EMBL" id="CAG8846317.1"/>
    </source>
</evidence>
<evidence type="ECO:0000313" key="2">
    <source>
        <dbReference type="Proteomes" id="UP000789901"/>
    </source>
</evidence>
<accession>A0ABN7X2A4</accession>
<keyword evidence="2" id="KW-1185">Reference proteome</keyword>
<organism evidence="1 2">
    <name type="scientific">Gigaspora margarita</name>
    <dbReference type="NCBI Taxonomy" id="4874"/>
    <lineage>
        <taxon>Eukaryota</taxon>
        <taxon>Fungi</taxon>
        <taxon>Fungi incertae sedis</taxon>
        <taxon>Mucoromycota</taxon>
        <taxon>Glomeromycotina</taxon>
        <taxon>Glomeromycetes</taxon>
        <taxon>Diversisporales</taxon>
        <taxon>Gigasporaceae</taxon>
        <taxon>Gigaspora</taxon>
    </lineage>
</organism>
<proteinExistence type="predicted"/>